<gene>
    <name evidence="2" type="ORF">NAEGRDRAFT_49412</name>
</gene>
<name>D2VGT0_NAEGR</name>
<evidence type="ECO:0000313" key="2">
    <source>
        <dbReference type="EMBL" id="EFC44114.1"/>
    </source>
</evidence>
<dbReference type="InParanoid" id="D2VGT0"/>
<dbReference type="InterPro" id="IPR050767">
    <property type="entry name" value="Sel1_AlgK"/>
</dbReference>
<protein>
    <submittedName>
        <fullName evidence="2">Predicted protein</fullName>
    </submittedName>
</protein>
<dbReference type="KEGG" id="ngr:NAEGRDRAFT_49412"/>
<dbReference type="PANTHER" id="PTHR11102">
    <property type="entry name" value="SEL-1-LIKE PROTEIN"/>
    <property type="match status" value="1"/>
</dbReference>
<dbReference type="Proteomes" id="UP000006671">
    <property type="component" value="Unassembled WGS sequence"/>
</dbReference>
<evidence type="ECO:0000256" key="1">
    <source>
        <dbReference type="ARBA" id="ARBA00038101"/>
    </source>
</evidence>
<dbReference type="Gene3D" id="1.25.40.10">
    <property type="entry name" value="Tetratricopeptide repeat domain"/>
    <property type="match status" value="4"/>
</dbReference>
<keyword evidence="3" id="KW-1185">Reference proteome</keyword>
<dbReference type="Pfam" id="PF08238">
    <property type="entry name" value="Sel1"/>
    <property type="match status" value="11"/>
</dbReference>
<dbReference type="SMART" id="SM00028">
    <property type="entry name" value="TPR"/>
    <property type="match status" value="2"/>
</dbReference>
<sequence>MNKLITRAIFSIHHHRKNGFLIPFTCGKTISSLRSFHINQKNNNQSGQANNENIQNHIQAYQQGLLLLRQNQIPKAKELFELSARDNNVDALFMLGNMYLLGLGEEFAQDLDKSLEYFEKLHELNYLEAECYLGYIYESKGELEKAFDWYLKSSKKGVRDALFNVGLAFYNGRGTSQNFENAIENFTKAGEIGHAKAQQQLGFMYYYGTGCEQDYVKSYEWHSKAAQNGVPESQSTVAFMLLHGQGVEKDPKQAFDWFTKNGDAESQFQLGLMYHYGNGIETNTEKSLEHLNNASNQGHPLAQEFLGEMYLFGLGVEKDYKKSLELFLNAAHSGQSPQSIFNIGFIYQEGMGVERNLDKSLEWYSQVSENPVAQYNVGAIYAEREDLDKAYEWYLKSAENDYVDAQYNVGCLCAQGKGTPRNDRKALEWITKAAEAGHENANRILNQINKK</sequence>
<dbReference type="RefSeq" id="XP_002676858.1">
    <property type="nucleotide sequence ID" value="XM_002676812.1"/>
</dbReference>
<dbReference type="PANTHER" id="PTHR11102:SF160">
    <property type="entry name" value="ERAD-ASSOCIATED E3 UBIQUITIN-PROTEIN LIGASE COMPONENT HRD3"/>
    <property type="match status" value="1"/>
</dbReference>
<dbReference type="EMBL" id="GG738870">
    <property type="protein sequence ID" value="EFC44114.1"/>
    <property type="molecule type" value="Genomic_DNA"/>
</dbReference>
<comment type="similarity">
    <text evidence="1">Belongs to the sel-1 family.</text>
</comment>
<dbReference type="SMART" id="SM00671">
    <property type="entry name" value="SEL1"/>
    <property type="match status" value="10"/>
</dbReference>
<dbReference type="GeneID" id="8847868"/>
<accession>D2VGT0</accession>
<evidence type="ECO:0000313" key="3">
    <source>
        <dbReference type="Proteomes" id="UP000006671"/>
    </source>
</evidence>
<dbReference type="InterPro" id="IPR019734">
    <property type="entry name" value="TPR_rpt"/>
</dbReference>
<dbReference type="OrthoDB" id="272077at2759"/>
<dbReference type="InterPro" id="IPR006597">
    <property type="entry name" value="Sel1-like"/>
</dbReference>
<dbReference type="STRING" id="5762.D2VGT0"/>
<dbReference type="VEuPathDB" id="AmoebaDB:NAEGRDRAFT_49412"/>
<dbReference type="AlphaFoldDB" id="D2VGT0"/>
<dbReference type="SUPFAM" id="SSF81901">
    <property type="entry name" value="HCP-like"/>
    <property type="match status" value="2"/>
</dbReference>
<organism evidence="3">
    <name type="scientific">Naegleria gruberi</name>
    <name type="common">Amoeba</name>
    <dbReference type="NCBI Taxonomy" id="5762"/>
    <lineage>
        <taxon>Eukaryota</taxon>
        <taxon>Discoba</taxon>
        <taxon>Heterolobosea</taxon>
        <taxon>Tetramitia</taxon>
        <taxon>Eutetramitia</taxon>
        <taxon>Vahlkampfiidae</taxon>
        <taxon>Naegleria</taxon>
    </lineage>
</organism>
<dbReference type="InterPro" id="IPR011990">
    <property type="entry name" value="TPR-like_helical_dom_sf"/>
</dbReference>
<dbReference type="eggNOG" id="KOG1550">
    <property type="taxonomic scope" value="Eukaryota"/>
</dbReference>
<proteinExistence type="inferred from homology"/>
<reference evidence="2 3" key="1">
    <citation type="journal article" date="2010" name="Cell">
        <title>The genome of Naegleria gruberi illuminates early eukaryotic versatility.</title>
        <authorList>
            <person name="Fritz-Laylin L.K."/>
            <person name="Prochnik S.E."/>
            <person name="Ginger M.L."/>
            <person name="Dacks J.B."/>
            <person name="Carpenter M.L."/>
            <person name="Field M.C."/>
            <person name="Kuo A."/>
            <person name="Paredez A."/>
            <person name="Chapman J."/>
            <person name="Pham J."/>
            <person name="Shu S."/>
            <person name="Neupane R."/>
            <person name="Cipriano M."/>
            <person name="Mancuso J."/>
            <person name="Tu H."/>
            <person name="Salamov A."/>
            <person name="Lindquist E."/>
            <person name="Shapiro H."/>
            <person name="Lucas S."/>
            <person name="Grigoriev I.V."/>
            <person name="Cande W.Z."/>
            <person name="Fulton C."/>
            <person name="Rokhsar D.S."/>
            <person name="Dawson S.C."/>
        </authorList>
    </citation>
    <scope>NUCLEOTIDE SEQUENCE [LARGE SCALE GENOMIC DNA]</scope>
    <source>
        <strain evidence="2 3">NEG-M</strain>
    </source>
</reference>